<dbReference type="EMBL" id="CAJNXB010004971">
    <property type="protein sequence ID" value="CAF3400693.1"/>
    <property type="molecule type" value="Genomic_DNA"/>
</dbReference>
<feature type="compositionally biased region" description="Polar residues" evidence="1">
    <location>
        <begin position="31"/>
        <end position="49"/>
    </location>
</feature>
<evidence type="ECO:0000313" key="4">
    <source>
        <dbReference type="Proteomes" id="UP000663825"/>
    </source>
</evidence>
<proteinExistence type="predicted"/>
<protein>
    <submittedName>
        <fullName evidence="2">Uncharacterized protein</fullName>
    </submittedName>
</protein>
<feature type="region of interest" description="Disordered" evidence="1">
    <location>
        <begin position="98"/>
        <end position="117"/>
    </location>
</feature>
<name>A0A818A1Z1_9BILA</name>
<dbReference type="EMBL" id="CAJNYD010003822">
    <property type="protein sequence ID" value="CAF3544522.1"/>
    <property type="molecule type" value="Genomic_DNA"/>
</dbReference>
<comment type="caution">
    <text evidence="2">The sequence shown here is derived from an EMBL/GenBank/DDBJ whole genome shotgun (WGS) entry which is preliminary data.</text>
</comment>
<dbReference type="Proteomes" id="UP000663833">
    <property type="component" value="Unassembled WGS sequence"/>
</dbReference>
<feature type="compositionally biased region" description="Basic and acidic residues" evidence="1">
    <location>
        <begin position="103"/>
        <end position="117"/>
    </location>
</feature>
<evidence type="ECO:0000313" key="2">
    <source>
        <dbReference type="EMBL" id="CAF3400693.1"/>
    </source>
</evidence>
<evidence type="ECO:0000313" key="3">
    <source>
        <dbReference type="EMBL" id="CAF3544522.1"/>
    </source>
</evidence>
<dbReference type="Proteomes" id="UP000663825">
    <property type="component" value="Unassembled WGS sequence"/>
</dbReference>
<feature type="region of interest" description="Disordered" evidence="1">
    <location>
        <begin position="30"/>
        <end position="53"/>
    </location>
</feature>
<evidence type="ECO:0000256" key="1">
    <source>
        <dbReference type="SAM" id="MobiDB-lite"/>
    </source>
</evidence>
<dbReference type="AlphaFoldDB" id="A0A818A1Z1"/>
<accession>A0A818A1Z1</accession>
<organism evidence="2 4">
    <name type="scientific">Rotaria socialis</name>
    <dbReference type="NCBI Taxonomy" id="392032"/>
    <lineage>
        <taxon>Eukaryota</taxon>
        <taxon>Metazoa</taxon>
        <taxon>Spiralia</taxon>
        <taxon>Gnathifera</taxon>
        <taxon>Rotifera</taxon>
        <taxon>Eurotatoria</taxon>
        <taxon>Bdelloidea</taxon>
        <taxon>Philodinida</taxon>
        <taxon>Philodinidae</taxon>
        <taxon>Rotaria</taxon>
    </lineage>
</organism>
<gene>
    <name evidence="3" type="ORF">LUA448_LOCUS27635</name>
    <name evidence="2" type="ORF">TIS948_LOCUS27672</name>
</gene>
<reference evidence="2" key="1">
    <citation type="submission" date="2021-02" db="EMBL/GenBank/DDBJ databases">
        <authorList>
            <person name="Nowell W R."/>
        </authorList>
    </citation>
    <scope>NUCLEOTIDE SEQUENCE</scope>
</reference>
<sequence>MMIVGHSGIKRFVNDNKAVLNDGHTAKIIASVSSPKRPNQENLPSNLITRTFDDPSCFRTQRRSSFYSFKVSSPIPSDGEEVIDDGEEVSLRRINQELQNTQEHLRDTRSENRDTHH</sequence>